<feature type="compositionally biased region" description="Basic and acidic residues" evidence="1">
    <location>
        <begin position="10"/>
        <end position="34"/>
    </location>
</feature>
<dbReference type="Proteomes" id="UP001595846">
    <property type="component" value="Unassembled WGS sequence"/>
</dbReference>
<name>A0ABD5NSI0_9EURY</name>
<dbReference type="PANTHER" id="PTHR16537">
    <property type="entry name" value="SJOEGREN SYNDROME/SCLERODERMA AUTOANTIGEN 1"/>
    <property type="match status" value="1"/>
</dbReference>
<organism evidence="2 3">
    <name type="scientific">Halovivax cerinus</name>
    <dbReference type="NCBI Taxonomy" id="1487865"/>
    <lineage>
        <taxon>Archaea</taxon>
        <taxon>Methanobacteriati</taxon>
        <taxon>Methanobacteriota</taxon>
        <taxon>Stenosarchaea group</taxon>
        <taxon>Halobacteria</taxon>
        <taxon>Halobacteriales</taxon>
        <taxon>Natrialbaceae</taxon>
        <taxon>Halovivax</taxon>
    </lineage>
</organism>
<feature type="region of interest" description="Disordered" evidence="1">
    <location>
        <begin position="70"/>
        <end position="202"/>
    </location>
</feature>
<reference evidence="2 3" key="1">
    <citation type="journal article" date="2019" name="Int. J. Syst. Evol. Microbiol.">
        <title>The Global Catalogue of Microorganisms (GCM) 10K type strain sequencing project: providing services to taxonomists for standard genome sequencing and annotation.</title>
        <authorList>
            <consortium name="The Broad Institute Genomics Platform"/>
            <consortium name="The Broad Institute Genome Sequencing Center for Infectious Disease"/>
            <person name="Wu L."/>
            <person name="Ma J."/>
        </authorList>
    </citation>
    <scope>NUCLEOTIDE SEQUENCE [LARGE SCALE GENOMIC DNA]</scope>
    <source>
        <strain evidence="2 3">IBRC-M 10256</strain>
    </source>
</reference>
<gene>
    <name evidence="2" type="ORF">ACFOUR_14960</name>
</gene>
<sequence length="243" mass="24792">MSETEDDDGGIDKEALREELREKYGEDNAEREATQRMSDLLLKGATMTNSHCNTCGDPLFRQNGTTFCPTCHGGPGGVEGAPVNGSTEQGPAGGSSAENGADASSAVARSDGDVGAADATNAGASGPKQTASGPTDTPPDPRRGVETHSFEPGASPTNPDGVDTPDPSELAGHDSGSDGASGSPDRRRPSRPAAGELDGAADSLRTALERFAREAATADDPRYARDCLEAAHEAADALAALRQ</sequence>
<dbReference type="InterPro" id="IPR051888">
    <property type="entry name" value="UPF0148_domain"/>
</dbReference>
<dbReference type="InterPro" id="IPR009563">
    <property type="entry name" value="SSSCA1"/>
</dbReference>
<dbReference type="PANTHER" id="PTHR16537:SF1">
    <property type="entry name" value="PROTEIN ZNRD2"/>
    <property type="match status" value="1"/>
</dbReference>
<dbReference type="AlphaFoldDB" id="A0ABD5NSI0"/>
<evidence type="ECO:0000256" key="1">
    <source>
        <dbReference type="SAM" id="MobiDB-lite"/>
    </source>
</evidence>
<feature type="compositionally biased region" description="Basic and acidic residues" evidence="1">
    <location>
        <begin position="139"/>
        <end position="149"/>
    </location>
</feature>
<comment type="caution">
    <text evidence="2">The sequence shown here is derived from an EMBL/GenBank/DDBJ whole genome shotgun (WGS) entry which is preliminary data.</text>
</comment>
<keyword evidence="3" id="KW-1185">Reference proteome</keyword>
<proteinExistence type="predicted"/>
<protein>
    <submittedName>
        <fullName evidence="2">Sjogren's syndrome/scleroderma autoantigen 1 family protein</fullName>
    </submittedName>
</protein>
<dbReference type="GeneID" id="73902286"/>
<dbReference type="RefSeq" id="WP_256533172.1">
    <property type="nucleotide sequence ID" value="NZ_CP101824.1"/>
</dbReference>
<evidence type="ECO:0000313" key="3">
    <source>
        <dbReference type="Proteomes" id="UP001595846"/>
    </source>
</evidence>
<dbReference type="Pfam" id="PF06677">
    <property type="entry name" value="Auto_anti-p27"/>
    <property type="match status" value="1"/>
</dbReference>
<evidence type="ECO:0000313" key="2">
    <source>
        <dbReference type="EMBL" id="MFC3959660.1"/>
    </source>
</evidence>
<feature type="region of interest" description="Disordered" evidence="1">
    <location>
        <begin position="1"/>
        <end position="38"/>
    </location>
</feature>
<accession>A0ABD5NSI0</accession>
<dbReference type="EMBL" id="JBHSAQ010000013">
    <property type="protein sequence ID" value="MFC3959660.1"/>
    <property type="molecule type" value="Genomic_DNA"/>
</dbReference>